<reference evidence="5" key="1">
    <citation type="submission" date="2018-05" db="EMBL/GenBank/DDBJ databases">
        <title>Draft genome of Mucuna pruriens seed.</title>
        <authorList>
            <person name="Nnadi N.E."/>
            <person name="Vos R."/>
            <person name="Hasami M.H."/>
            <person name="Devisetty U.K."/>
            <person name="Aguiy J.C."/>
        </authorList>
    </citation>
    <scope>NUCLEOTIDE SEQUENCE [LARGE SCALE GENOMIC DNA]</scope>
    <source>
        <strain evidence="5">JCA_2017</strain>
    </source>
</reference>
<keyword evidence="2" id="KW-0805">Transcription regulation</keyword>
<protein>
    <submittedName>
        <fullName evidence="5">Transcription factor bHLH25</fullName>
    </submittedName>
</protein>
<evidence type="ECO:0000313" key="5">
    <source>
        <dbReference type="EMBL" id="RDX63084.1"/>
    </source>
</evidence>
<dbReference type="PANTHER" id="PTHR45959">
    <property type="entry name" value="BHLH TRANSCRIPTION FACTOR"/>
    <property type="match status" value="1"/>
</dbReference>
<evidence type="ECO:0000256" key="1">
    <source>
        <dbReference type="ARBA" id="ARBA00004123"/>
    </source>
</evidence>
<name>A0A371EAR8_MUCPR</name>
<feature type="non-terminal residue" evidence="5">
    <location>
        <position position="1"/>
    </location>
</feature>
<dbReference type="AlphaFoldDB" id="A0A371EAR8"/>
<proteinExistence type="predicted"/>
<dbReference type="EMBL" id="QJKJ01015096">
    <property type="protein sequence ID" value="RDX63084.1"/>
    <property type="molecule type" value="Genomic_DNA"/>
</dbReference>
<evidence type="ECO:0000256" key="4">
    <source>
        <dbReference type="ARBA" id="ARBA00023242"/>
    </source>
</evidence>
<dbReference type="InterPro" id="IPR036638">
    <property type="entry name" value="HLH_DNA-bd_sf"/>
</dbReference>
<dbReference type="Proteomes" id="UP000257109">
    <property type="component" value="Unassembled WGS sequence"/>
</dbReference>
<dbReference type="GO" id="GO:0005634">
    <property type="term" value="C:nucleus"/>
    <property type="evidence" value="ECO:0007669"/>
    <property type="project" value="UniProtKB-SubCell"/>
</dbReference>
<gene>
    <name evidence="5" type="primary">BHLH25</name>
    <name evidence="5" type="ORF">CR513_58524</name>
</gene>
<dbReference type="SUPFAM" id="SSF47459">
    <property type="entry name" value="HLH, helix-loop-helix DNA-binding domain"/>
    <property type="match status" value="1"/>
</dbReference>
<evidence type="ECO:0000256" key="2">
    <source>
        <dbReference type="ARBA" id="ARBA00023015"/>
    </source>
</evidence>
<sequence length="174" mass="19917">CCLWRDFTKTLILSYPKLQPRNIHGNLKKQLESQQIETLFKLSQPQDHIIAERKRQEKLSQRFIMNKASVLGEAIKYLMQMQEKEENRGIHVDCEEISAISNDAENSSSDTGGTFVEALPEIEARLCERNYTVRRIKESEKTINEIENKGVINSSALTLEVSDGEKATTLMMGR</sequence>
<evidence type="ECO:0000256" key="3">
    <source>
        <dbReference type="ARBA" id="ARBA00023163"/>
    </source>
</evidence>
<keyword evidence="3" id="KW-0804">Transcription</keyword>
<organism evidence="5 6">
    <name type="scientific">Mucuna pruriens</name>
    <name type="common">Velvet bean</name>
    <name type="synonym">Dolichos pruriens</name>
    <dbReference type="NCBI Taxonomy" id="157652"/>
    <lineage>
        <taxon>Eukaryota</taxon>
        <taxon>Viridiplantae</taxon>
        <taxon>Streptophyta</taxon>
        <taxon>Embryophyta</taxon>
        <taxon>Tracheophyta</taxon>
        <taxon>Spermatophyta</taxon>
        <taxon>Magnoliopsida</taxon>
        <taxon>eudicotyledons</taxon>
        <taxon>Gunneridae</taxon>
        <taxon>Pentapetalae</taxon>
        <taxon>rosids</taxon>
        <taxon>fabids</taxon>
        <taxon>Fabales</taxon>
        <taxon>Fabaceae</taxon>
        <taxon>Papilionoideae</taxon>
        <taxon>50 kb inversion clade</taxon>
        <taxon>NPAAA clade</taxon>
        <taxon>indigoferoid/millettioid clade</taxon>
        <taxon>Phaseoleae</taxon>
        <taxon>Mucuna</taxon>
    </lineage>
</organism>
<feature type="non-terminal residue" evidence="5">
    <location>
        <position position="174"/>
    </location>
</feature>
<comment type="caution">
    <text evidence="5">The sequence shown here is derived from an EMBL/GenBank/DDBJ whole genome shotgun (WGS) entry which is preliminary data.</text>
</comment>
<dbReference type="STRING" id="157652.A0A371EAR8"/>
<dbReference type="InterPro" id="IPR052610">
    <property type="entry name" value="bHLH_transcription_regulator"/>
</dbReference>
<comment type="subcellular location">
    <subcellularLocation>
        <location evidence="1">Nucleus</location>
    </subcellularLocation>
</comment>
<accession>A0A371EAR8</accession>
<keyword evidence="6" id="KW-1185">Reference proteome</keyword>
<keyword evidence="4" id="KW-0539">Nucleus</keyword>
<dbReference type="GO" id="GO:0046983">
    <property type="term" value="F:protein dimerization activity"/>
    <property type="evidence" value="ECO:0007669"/>
    <property type="project" value="InterPro"/>
</dbReference>
<dbReference type="OrthoDB" id="690068at2759"/>
<evidence type="ECO:0000313" key="6">
    <source>
        <dbReference type="Proteomes" id="UP000257109"/>
    </source>
</evidence>
<dbReference type="PANTHER" id="PTHR45959:SF70">
    <property type="entry name" value="SYMBIOTIC AMMONIUM TRANSPORTER"/>
    <property type="match status" value="1"/>
</dbReference>